<dbReference type="Proteomes" id="UP000003781">
    <property type="component" value="Unassembled WGS sequence"/>
</dbReference>
<keyword evidence="2" id="KW-0732">Signal</keyword>
<evidence type="ECO:0000313" key="4">
    <source>
        <dbReference type="Proteomes" id="UP000003781"/>
    </source>
</evidence>
<reference evidence="3 4" key="1">
    <citation type="submission" date="2007-03" db="EMBL/GenBank/DDBJ databases">
        <authorList>
            <person name="Stal L."/>
            <person name="Ferriera S."/>
            <person name="Johnson J."/>
            <person name="Kravitz S."/>
            <person name="Beeson K."/>
            <person name="Sutton G."/>
            <person name="Rogers Y.-H."/>
            <person name="Friedman R."/>
            <person name="Frazier M."/>
            <person name="Venter J.C."/>
        </authorList>
    </citation>
    <scope>NUCLEOTIDE SEQUENCE [LARGE SCALE GENOMIC DNA]</scope>
    <source>
        <strain evidence="3 4">CCY0110</strain>
    </source>
</reference>
<feature type="chain" id="PRO_5002653126" description="DUF928 domain-containing protein" evidence="2">
    <location>
        <begin position="26"/>
        <end position="251"/>
    </location>
</feature>
<gene>
    <name evidence="3" type="ORF">CY0110_22792</name>
</gene>
<dbReference type="Pfam" id="PF06051">
    <property type="entry name" value="DUF928"/>
    <property type="match status" value="1"/>
</dbReference>
<feature type="region of interest" description="Disordered" evidence="1">
    <location>
        <begin position="28"/>
        <end position="67"/>
    </location>
</feature>
<dbReference type="AlphaFoldDB" id="A3ILA4"/>
<evidence type="ECO:0000313" key="3">
    <source>
        <dbReference type="EMBL" id="EAZ92973.1"/>
    </source>
</evidence>
<dbReference type="RefSeq" id="WP_008274118.1">
    <property type="nucleotide sequence ID" value="NZ_AAXW01000004.1"/>
</dbReference>
<dbReference type="OrthoDB" id="536034at2"/>
<protein>
    <recommendedName>
        <fullName evidence="5">DUF928 domain-containing protein</fullName>
    </recommendedName>
</protein>
<comment type="caution">
    <text evidence="3">The sequence shown here is derived from an EMBL/GenBank/DDBJ whole genome shotgun (WGS) entry which is preliminary data.</text>
</comment>
<dbReference type="InterPro" id="IPR010328">
    <property type="entry name" value="DUF928"/>
</dbReference>
<proteinExistence type="predicted"/>
<accession>A3ILA4</accession>
<name>A3ILA4_9CHRO</name>
<feature type="compositionally biased region" description="Polar residues" evidence="1">
    <location>
        <begin position="28"/>
        <end position="39"/>
    </location>
</feature>
<evidence type="ECO:0000256" key="2">
    <source>
        <dbReference type="SAM" id="SignalP"/>
    </source>
</evidence>
<dbReference type="eggNOG" id="COG3087">
    <property type="taxonomic scope" value="Bacteria"/>
</dbReference>
<feature type="compositionally biased region" description="Basic and acidic residues" evidence="1">
    <location>
        <begin position="48"/>
        <end position="58"/>
    </location>
</feature>
<organism evidence="3 4">
    <name type="scientific">Crocosphaera chwakensis CCY0110</name>
    <dbReference type="NCBI Taxonomy" id="391612"/>
    <lineage>
        <taxon>Bacteria</taxon>
        <taxon>Bacillati</taxon>
        <taxon>Cyanobacteriota</taxon>
        <taxon>Cyanophyceae</taxon>
        <taxon>Oscillatoriophycideae</taxon>
        <taxon>Chroococcales</taxon>
        <taxon>Aphanothecaceae</taxon>
        <taxon>Crocosphaera</taxon>
        <taxon>Crocosphaera chwakensis</taxon>
    </lineage>
</organism>
<sequence>MLNQQYLLNLTTISLLLLPITPVIAQPASNPSGTESEGLSTGVLFKPPPEEKKPEHTRGAGSRNQGQCSQELFSANESNAPLTQTSLIPLVPSSNWGLTTAQRPTFWINLPETSAQQIVLSVREEGRIFHSQTFISITGKSGLISVQPSQDSPPLELDKSYQWAVVLICGDQPTPNDPAIASWIKRVTITEPNDLGTPLQQVAWYGEKGIWYDAVTTLIEVRQSQPNNQNIRDIWTKFLKSGEINSGLERY</sequence>
<dbReference type="EMBL" id="AAXW01000004">
    <property type="protein sequence ID" value="EAZ92973.1"/>
    <property type="molecule type" value="Genomic_DNA"/>
</dbReference>
<keyword evidence="4" id="KW-1185">Reference proteome</keyword>
<feature type="signal peptide" evidence="2">
    <location>
        <begin position="1"/>
        <end position="25"/>
    </location>
</feature>
<evidence type="ECO:0008006" key="5">
    <source>
        <dbReference type="Google" id="ProtNLM"/>
    </source>
</evidence>
<evidence type="ECO:0000256" key="1">
    <source>
        <dbReference type="SAM" id="MobiDB-lite"/>
    </source>
</evidence>